<name>C9PPL3_9PAST</name>
<dbReference type="RefSeq" id="WP_005764372.1">
    <property type="nucleotide sequence ID" value="NZ_GG704813.1"/>
</dbReference>
<comment type="activity regulation">
    <text evidence="8">Uridylyltransferase (UTase) activity is inhibited by glutamine, while glutamine activates uridylyl-removing (UR) activity.</text>
</comment>
<evidence type="ECO:0000256" key="1">
    <source>
        <dbReference type="ARBA" id="ARBA00022679"/>
    </source>
</evidence>
<comment type="caution">
    <text evidence="11">The sequence shown here is derived from an EMBL/GenBank/DDBJ whole genome shotgun (WGS) entry which is preliminary data.</text>
</comment>
<dbReference type="GO" id="GO:0008893">
    <property type="term" value="F:guanosine-3',5'-bis(diphosphate) 3'-diphosphatase activity"/>
    <property type="evidence" value="ECO:0007669"/>
    <property type="project" value="UniProtKB-EC"/>
</dbReference>
<dbReference type="Gene3D" id="1.10.3210.10">
    <property type="entry name" value="Hypothetical protein af1432"/>
    <property type="match status" value="1"/>
</dbReference>
<evidence type="ECO:0000256" key="6">
    <source>
        <dbReference type="ARBA" id="ARBA00023268"/>
    </source>
</evidence>
<evidence type="ECO:0000256" key="7">
    <source>
        <dbReference type="ARBA" id="ARBA00047968"/>
    </source>
</evidence>
<dbReference type="InterPro" id="IPR010043">
    <property type="entry name" value="UTase/UR"/>
</dbReference>
<comment type="catalytic activity">
    <reaction evidence="7">
        <text>guanosine 3',5'-bis(diphosphate) + H2O = GDP + diphosphate + H(+)</text>
        <dbReference type="Rhea" id="RHEA:14253"/>
        <dbReference type="ChEBI" id="CHEBI:15377"/>
        <dbReference type="ChEBI" id="CHEBI:15378"/>
        <dbReference type="ChEBI" id="CHEBI:33019"/>
        <dbReference type="ChEBI" id="CHEBI:58189"/>
        <dbReference type="ChEBI" id="CHEBI:77828"/>
        <dbReference type="EC" id="3.1.7.2"/>
    </reaction>
</comment>
<comment type="catalytic activity">
    <reaction evidence="8">
        <text>[protein-PII]-L-tyrosine + UTP = [protein-PII]-uridylyl-L-tyrosine + diphosphate</text>
        <dbReference type="Rhea" id="RHEA:13673"/>
        <dbReference type="Rhea" id="RHEA-COMP:12147"/>
        <dbReference type="Rhea" id="RHEA-COMP:12148"/>
        <dbReference type="ChEBI" id="CHEBI:33019"/>
        <dbReference type="ChEBI" id="CHEBI:46398"/>
        <dbReference type="ChEBI" id="CHEBI:46858"/>
        <dbReference type="ChEBI" id="CHEBI:90602"/>
        <dbReference type="EC" id="2.7.7.59"/>
    </reaction>
</comment>
<dbReference type="NCBIfam" id="NF002487">
    <property type="entry name" value="PRK01759.1"/>
    <property type="match status" value="1"/>
</dbReference>
<proteinExistence type="inferred from homology"/>
<evidence type="ECO:0000256" key="5">
    <source>
        <dbReference type="ARBA" id="ARBA00022842"/>
    </source>
</evidence>
<protein>
    <recommendedName>
        <fullName evidence="8">Bifunctional uridylyltransferase/uridylyl-removing enzyme</fullName>
        <shortName evidence="8">UTase/UR</shortName>
    </recommendedName>
    <alternativeName>
        <fullName evidence="8">Bifunctional [protein-PII] modification enzyme</fullName>
    </alternativeName>
    <alternativeName>
        <fullName evidence="8">Bifunctional nitrogen sensor protein</fullName>
    </alternativeName>
    <domain>
        <recommendedName>
            <fullName evidence="8">[Protein-PII] uridylyltransferase</fullName>
            <shortName evidence="8">PII uridylyltransferase</shortName>
            <shortName evidence="8">UTase</shortName>
            <ecNumber evidence="8">2.7.7.59</ecNumber>
        </recommendedName>
    </domain>
    <domain>
        <recommendedName>
            <fullName evidence="8">[Protein-PII]-UMP uridylyl-removing enzyme</fullName>
            <shortName evidence="8">UR</shortName>
            <ecNumber evidence="8">3.1.4.-</ecNumber>
        </recommendedName>
    </domain>
</protein>
<feature type="domain" description="ACT" evidence="9">
    <location>
        <begin position="802"/>
        <end position="872"/>
    </location>
</feature>
<feature type="domain" description="ACT" evidence="9">
    <location>
        <begin position="696"/>
        <end position="775"/>
    </location>
</feature>
<evidence type="ECO:0000256" key="8">
    <source>
        <dbReference type="HAMAP-Rule" id="MF_00277"/>
    </source>
</evidence>
<dbReference type="CDD" id="cd00077">
    <property type="entry name" value="HDc"/>
    <property type="match status" value="1"/>
</dbReference>
<evidence type="ECO:0000259" key="10">
    <source>
        <dbReference type="PROSITE" id="PS51831"/>
    </source>
</evidence>
<dbReference type="PANTHER" id="PTHR47320">
    <property type="entry name" value="BIFUNCTIONAL URIDYLYLTRANSFERASE/URIDYLYL-REMOVING ENZYME"/>
    <property type="match status" value="1"/>
</dbReference>
<dbReference type="EC" id="2.7.7.59" evidence="8"/>
<dbReference type="SUPFAM" id="SSF109604">
    <property type="entry name" value="HD-domain/PDEase-like"/>
    <property type="match status" value="1"/>
</dbReference>
<dbReference type="HOGENOM" id="CLU_012833_0_0_6"/>
<feature type="domain" description="HD" evidence="10">
    <location>
        <begin position="454"/>
        <end position="576"/>
    </location>
</feature>
<dbReference type="HAMAP" id="MF_00277">
    <property type="entry name" value="PII_uridylyl_transf"/>
    <property type="match status" value="1"/>
</dbReference>
<dbReference type="Pfam" id="PF01966">
    <property type="entry name" value="HD"/>
    <property type="match status" value="1"/>
</dbReference>
<evidence type="ECO:0000313" key="11">
    <source>
        <dbReference type="EMBL" id="EEX50314.1"/>
    </source>
</evidence>
<dbReference type="InterPro" id="IPR043519">
    <property type="entry name" value="NT_sf"/>
</dbReference>
<dbReference type="PANTHER" id="PTHR47320:SF1">
    <property type="entry name" value="BIFUNCTIONAL URIDYLYLTRANSFERASE_URIDYLYL-REMOVING ENZYME"/>
    <property type="match status" value="1"/>
</dbReference>
<dbReference type="Proteomes" id="UP000005519">
    <property type="component" value="Unassembled WGS sequence"/>
</dbReference>
<dbReference type="SUPFAM" id="SSF81593">
    <property type="entry name" value="Nucleotidyltransferase substrate binding subunit/domain"/>
    <property type="match status" value="1"/>
</dbReference>
<evidence type="ECO:0000256" key="3">
    <source>
        <dbReference type="ARBA" id="ARBA00022737"/>
    </source>
</evidence>
<comment type="domain">
    <text evidence="8">Has four distinct domains: an N-terminal nucleotidyltransferase (NT) domain responsible for UTase activity, a central HD domain that encodes UR activity, and two C-terminal ACT domains that seem to have a role in glutamine sensing.</text>
</comment>
<dbReference type="InterPro" id="IPR002912">
    <property type="entry name" value="ACT_dom"/>
</dbReference>
<dbReference type="InterPro" id="IPR013546">
    <property type="entry name" value="PII_UdlTrfase/GS_AdlTrfase"/>
</dbReference>
<evidence type="ECO:0000256" key="4">
    <source>
        <dbReference type="ARBA" id="ARBA00022801"/>
    </source>
</evidence>
<dbReference type="InterPro" id="IPR045865">
    <property type="entry name" value="ACT-like_dom_sf"/>
</dbReference>
<dbReference type="SMART" id="SM00471">
    <property type="entry name" value="HDc"/>
    <property type="match status" value="1"/>
</dbReference>
<keyword evidence="5 8" id="KW-0460">Magnesium</keyword>
<dbReference type="PROSITE" id="PS51831">
    <property type="entry name" value="HD"/>
    <property type="match status" value="1"/>
</dbReference>
<comment type="similarity">
    <text evidence="8">Belongs to the GlnD family.</text>
</comment>
<dbReference type="NCBIfam" id="TIGR01693">
    <property type="entry name" value="UTase_glnD"/>
    <property type="match status" value="1"/>
</dbReference>
<keyword evidence="4 8" id="KW-0378">Hydrolase</keyword>
<dbReference type="InterPro" id="IPR003607">
    <property type="entry name" value="HD/PDEase_dom"/>
</dbReference>
<dbReference type="OrthoDB" id="9758038at2"/>
<dbReference type="Pfam" id="PF08335">
    <property type="entry name" value="GlnD_UR_UTase"/>
    <property type="match status" value="1"/>
</dbReference>
<feature type="region of interest" description="Uridylyl-removing" evidence="8">
    <location>
        <begin position="337"/>
        <end position="695"/>
    </location>
</feature>
<dbReference type="SUPFAM" id="SSF81301">
    <property type="entry name" value="Nucleotidyltransferase"/>
    <property type="match status" value="1"/>
</dbReference>
<comment type="function">
    <text evidence="8">Modifies, by uridylylation and deuridylylation, the PII regulatory proteins (GlnB and homologs), in response to the nitrogen status of the cell that GlnD senses through the glutamine level. Under low glutamine levels, catalyzes the conversion of the PII proteins and UTP to PII-UMP and PPi, while under higher glutamine levels, GlnD hydrolyzes PII-UMP to PII and UMP (deuridylylation). Thus, controls uridylylation state and activity of the PII proteins, and plays an important role in the regulation of nitrogen metabolism.</text>
</comment>
<keyword evidence="12" id="KW-1185">Reference proteome</keyword>
<dbReference type="EMBL" id="ACZR01000011">
    <property type="protein sequence ID" value="EEX50314.1"/>
    <property type="molecule type" value="Genomic_DNA"/>
</dbReference>
<dbReference type="CDD" id="cd04899">
    <property type="entry name" value="ACT_ACR-UUR-like_2"/>
    <property type="match status" value="1"/>
</dbReference>
<evidence type="ECO:0000313" key="12">
    <source>
        <dbReference type="Proteomes" id="UP000005519"/>
    </source>
</evidence>
<dbReference type="InterPro" id="IPR006674">
    <property type="entry name" value="HD_domain"/>
</dbReference>
<accession>C9PPL3</accession>
<gene>
    <name evidence="8 11" type="primary">glnD</name>
    <name evidence="11" type="ORF">HMPREF0621_0937</name>
</gene>
<evidence type="ECO:0000256" key="2">
    <source>
        <dbReference type="ARBA" id="ARBA00022695"/>
    </source>
</evidence>
<dbReference type="PIRSF" id="PIRSF006288">
    <property type="entry name" value="PII_uridyltransf"/>
    <property type="match status" value="1"/>
</dbReference>
<dbReference type="SUPFAM" id="SSF55021">
    <property type="entry name" value="ACT-like"/>
    <property type="match status" value="2"/>
</dbReference>
<keyword evidence="1 8" id="KW-0808">Transferase</keyword>
<dbReference type="PROSITE" id="PS51671">
    <property type="entry name" value="ACT"/>
    <property type="match status" value="2"/>
</dbReference>
<keyword evidence="3" id="KW-0677">Repeat</keyword>
<dbReference type="GO" id="GO:0008773">
    <property type="term" value="F:[protein-PII] uridylyltransferase activity"/>
    <property type="evidence" value="ECO:0007669"/>
    <property type="project" value="UniProtKB-UniRule"/>
</dbReference>
<organism evidence="11 12">
    <name type="scientific">Pasteurella dagmatis ATCC 43325</name>
    <dbReference type="NCBI Taxonomy" id="667128"/>
    <lineage>
        <taxon>Bacteria</taxon>
        <taxon>Pseudomonadati</taxon>
        <taxon>Pseudomonadota</taxon>
        <taxon>Gammaproteobacteria</taxon>
        <taxon>Pasteurellales</taxon>
        <taxon>Pasteurellaceae</taxon>
        <taxon>Pasteurella</taxon>
    </lineage>
</organism>
<dbReference type="EC" id="3.1.4.-" evidence="8"/>
<reference evidence="11 12" key="1">
    <citation type="submission" date="2009-10" db="EMBL/GenBank/DDBJ databases">
        <authorList>
            <person name="Muzny D."/>
            <person name="Qin X."/>
            <person name="Deng J."/>
            <person name="Jiang H."/>
            <person name="Liu Y."/>
            <person name="Qu J."/>
            <person name="Song X.-Z."/>
            <person name="Zhang L."/>
            <person name="Thornton R."/>
            <person name="Coyle M."/>
            <person name="Francisco L."/>
            <person name="Jackson L."/>
            <person name="Javaid M."/>
            <person name="Korchina V."/>
            <person name="Kovar C."/>
            <person name="Mata R."/>
            <person name="Mathew T."/>
            <person name="Ngo R."/>
            <person name="Nguyen L."/>
            <person name="Nguyen N."/>
            <person name="Okwuonu G."/>
            <person name="Ongeri F."/>
            <person name="Pham C."/>
            <person name="Simmons D."/>
            <person name="Wilczek-Boney K."/>
            <person name="Hale W."/>
            <person name="Jakkamsetti A."/>
            <person name="Pham P."/>
            <person name="Ruth R."/>
            <person name="San Lucas F."/>
            <person name="Warren J."/>
            <person name="Zhang J."/>
            <person name="Zhao Z."/>
            <person name="Zhou C."/>
            <person name="Zhu D."/>
            <person name="Lee S."/>
            <person name="Bess C."/>
            <person name="Blankenburg K."/>
            <person name="Forbes L."/>
            <person name="Fu Q."/>
            <person name="Gubbala S."/>
            <person name="Hirani K."/>
            <person name="Jayaseelan J.C."/>
            <person name="Lara F."/>
            <person name="Munidasa M."/>
            <person name="Palculict T."/>
            <person name="Patil S."/>
            <person name="Pu L.-L."/>
            <person name="Saada N."/>
            <person name="Tang L."/>
            <person name="Weissenberger G."/>
            <person name="Zhu Y."/>
            <person name="Hemphill L."/>
            <person name="Shang Y."/>
            <person name="Youmans B."/>
            <person name="Ayvaz T."/>
            <person name="Ross M."/>
            <person name="Santibanez J."/>
            <person name="Aqrawi P."/>
            <person name="Gross S."/>
            <person name="Joshi V."/>
            <person name="Fowler G."/>
            <person name="Nazareth L."/>
            <person name="Reid J."/>
            <person name="Worley K."/>
            <person name="Petrosino J."/>
            <person name="Highlander S."/>
            <person name="Gibbs R."/>
        </authorList>
    </citation>
    <scope>NUCLEOTIDE SEQUENCE [LARGE SCALE GENOMIC DNA]</scope>
    <source>
        <strain evidence="11 12">ATCC 43325</strain>
    </source>
</reference>
<dbReference type="GO" id="GO:0008081">
    <property type="term" value="F:phosphoric diester hydrolase activity"/>
    <property type="evidence" value="ECO:0007669"/>
    <property type="project" value="UniProtKB-UniRule"/>
</dbReference>
<keyword evidence="2 8" id="KW-0548">Nucleotidyltransferase</keyword>
<keyword evidence="6 8" id="KW-0511">Multifunctional enzyme</keyword>
<dbReference type="STRING" id="667128.HMPREF0621_0937"/>
<dbReference type="CDD" id="cd05401">
    <property type="entry name" value="NT_GlnE_GlnD_like"/>
    <property type="match status" value="1"/>
</dbReference>
<comment type="catalytic activity">
    <reaction evidence="8">
        <text>[protein-PII]-uridylyl-L-tyrosine + H2O = [protein-PII]-L-tyrosine + UMP + H(+)</text>
        <dbReference type="Rhea" id="RHEA:48600"/>
        <dbReference type="Rhea" id="RHEA-COMP:12147"/>
        <dbReference type="Rhea" id="RHEA-COMP:12148"/>
        <dbReference type="ChEBI" id="CHEBI:15377"/>
        <dbReference type="ChEBI" id="CHEBI:15378"/>
        <dbReference type="ChEBI" id="CHEBI:46858"/>
        <dbReference type="ChEBI" id="CHEBI:57865"/>
        <dbReference type="ChEBI" id="CHEBI:90602"/>
    </reaction>
</comment>
<sequence>MLFPYSRLISANKKYKPTDIKRVVKIQKENLKQFELQHFNQYDVYELIANRTLFCDHLLLDFWQLFELNRLPELTLVAVGGYGRKEMFPLSDLDFLILTPQILSEQSAVKISEFVQCLWDCGFDVGHAVRTLAECENEAKADITIATNLLEARYLCGNQSQFEQLMALVQQSDFWPCEAFFNAKTQERIARYQRYNNTSYNLEPDIKHNPGGLRDLHLVYWIALRHTGAKNLTDILQSGFIYSEEYHLLQESQQFLFKVRFALHLILKRYDNRLLFERQILVAELLGFVEQGNEGVERMMKTFFQALQTISLLSDLIVKHYREHFLQSDQPINNQILDSYFELQNTAICLREPKIFVQKPDQILDLFFHLTQNPQVEIHSSTLRQLHIALGQLEGYLSEIPLAREKFIRLFNQPNAINRAFVPMHQYGVLSAYLPQWKQIEGLMQFDLFHCYTVDEHILRTMQKLEFFLSPESVEIHPVCSHIFPQITDRTLLYIAALFHDIAKGRGGDHAELGAVDVAVFAREHGFDQREIQTLSWLVEHHLLMSITAQRRDIHDPEVVLNFAEIIQNQVRLNYLTCLTVADICATNETLWNSWKRSLIASLYQFTNKQFEQGMDRLLDHQGKIAEHRQKAFDLLMSQEIELTTVQIEKVWQRCPDEYFLRNSPKQIAWHTQLLAENETDLLVKISNRFSDGGTEVFVYCKDQPNLFNKVVTTIGAKKFSIHDAQIITSHDGYVFDTFMVTELDGNLVKFDRRRSLEKFLTQALQSTKLPKLTPLINRKLQHFSVKTEVRFLKENRTDQTEMELCALDQTGLLAKVSQVFSELKLNLLNAKITTVGEKAEDFFILTNSNDHALSLEQREHLEKRLKEVLAD</sequence>
<feature type="region of interest" description="Uridylyltransferase" evidence="8">
    <location>
        <begin position="1"/>
        <end position="336"/>
    </location>
</feature>
<comment type="cofactor">
    <cofactor evidence="8">
        <name>Mg(2+)</name>
        <dbReference type="ChEBI" id="CHEBI:18420"/>
    </cofactor>
</comment>
<dbReference type="AlphaFoldDB" id="C9PPL3"/>
<dbReference type="GO" id="GO:0006808">
    <property type="term" value="P:regulation of nitrogen utilization"/>
    <property type="evidence" value="ECO:0007669"/>
    <property type="project" value="UniProtKB-UniRule"/>
</dbReference>
<dbReference type="CDD" id="cd04900">
    <property type="entry name" value="ACT_UUR-like_1"/>
    <property type="match status" value="1"/>
</dbReference>
<evidence type="ECO:0000259" key="9">
    <source>
        <dbReference type="PROSITE" id="PS51671"/>
    </source>
</evidence>